<dbReference type="PANTHER" id="PTHR10953:SF102">
    <property type="entry name" value="ADENYLYLTRANSFERASE AND SULFURTRANSFERASE MOCS3"/>
    <property type="match status" value="1"/>
</dbReference>
<protein>
    <recommendedName>
        <fullName evidence="12">Rhodanese domain-containing protein</fullName>
    </recommendedName>
</protein>
<dbReference type="GO" id="GO:0046872">
    <property type="term" value="F:metal ion binding"/>
    <property type="evidence" value="ECO:0007669"/>
    <property type="project" value="UniProtKB-KW"/>
</dbReference>
<feature type="binding site" evidence="11">
    <location>
        <position position="54"/>
    </location>
    <ligand>
        <name>ATP</name>
        <dbReference type="ChEBI" id="CHEBI:30616"/>
    </ligand>
</feature>
<dbReference type="FunFam" id="3.40.250.10:FF:000014">
    <property type="entry name" value="Adenylyltransferase and sulfurtransferase MOCS3"/>
    <property type="match status" value="1"/>
</dbReference>
<dbReference type="Proteomes" id="UP000077115">
    <property type="component" value="Unassembled WGS sequence"/>
</dbReference>
<keyword evidence="9" id="KW-0501">Molybdenum cofactor biosynthesis</keyword>
<evidence type="ECO:0000256" key="5">
    <source>
        <dbReference type="ARBA" id="ARBA00022723"/>
    </source>
</evidence>
<keyword evidence="7 11" id="KW-0862">Zinc</keyword>
<feature type="binding site" evidence="11">
    <location>
        <position position="259"/>
    </location>
    <ligand>
        <name>Zn(2+)</name>
        <dbReference type="ChEBI" id="CHEBI:29105"/>
    </ligand>
</feature>
<feature type="binding site" evidence="11">
    <location>
        <position position="75"/>
    </location>
    <ligand>
        <name>ATP</name>
        <dbReference type="ChEBI" id="CHEBI:30616"/>
    </ligand>
</feature>
<dbReference type="PANTHER" id="PTHR10953">
    <property type="entry name" value="UBIQUITIN-ACTIVATING ENZYME E1"/>
    <property type="match status" value="1"/>
</dbReference>
<dbReference type="InterPro" id="IPR045886">
    <property type="entry name" value="ThiF/MoeB/HesA"/>
</dbReference>
<dbReference type="eggNOG" id="KOG2017">
    <property type="taxonomic scope" value="Eukaryota"/>
</dbReference>
<evidence type="ECO:0000256" key="4">
    <source>
        <dbReference type="ARBA" id="ARBA00022694"/>
    </source>
</evidence>
<evidence type="ECO:0000313" key="13">
    <source>
        <dbReference type="EMBL" id="OAJ37357.1"/>
    </source>
</evidence>
<feature type="binding site" evidence="11">
    <location>
        <position position="262"/>
    </location>
    <ligand>
        <name>Zn(2+)</name>
        <dbReference type="ChEBI" id="CHEBI:29105"/>
    </ligand>
</feature>
<dbReference type="GO" id="GO:0005829">
    <property type="term" value="C:cytosol"/>
    <property type="evidence" value="ECO:0007669"/>
    <property type="project" value="UniProtKB-SubCell"/>
</dbReference>
<evidence type="ECO:0000256" key="6">
    <source>
        <dbReference type="ARBA" id="ARBA00022741"/>
    </source>
</evidence>
<keyword evidence="6 11" id="KW-0547">Nucleotide-binding</keyword>
<evidence type="ECO:0000256" key="11">
    <source>
        <dbReference type="HAMAP-Rule" id="MF_03049"/>
    </source>
</evidence>
<feature type="active site" description="Glycyl thioester intermediate; for adenylyltransferase activity" evidence="11">
    <location>
        <position position="201"/>
    </location>
</feature>
<evidence type="ECO:0000256" key="10">
    <source>
        <dbReference type="ARBA" id="ARBA00023268"/>
    </source>
</evidence>
<evidence type="ECO:0000256" key="9">
    <source>
        <dbReference type="ARBA" id="ARBA00023150"/>
    </source>
</evidence>
<dbReference type="SMART" id="SM00450">
    <property type="entry name" value="RHOD"/>
    <property type="match status" value="1"/>
</dbReference>
<dbReference type="FunFam" id="3.40.50.720:FF:000206">
    <property type="entry name" value="Adenylyltransferase and sulfurtransferase MOCS3"/>
    <property type="match status" value="1"/>
</dbReference>
<evidence type="ECO:0000256" key="7">
    <source>
        <dbReference type="ARBA" id="ARBA00022833"/>
    </source>
</evidence>
<evidence type="ECO:0000256" key="1">
    <source>
        <dbReference type="ARBA" id="ARBA00004514"/>
    </source>
</evidence>
<dbReference type="VEuPathDB" id="FungiDB:BDEG_21388"/>
<dbReference type="OrthoDB" id="10261062at2759"/>
<keyword evidence="8 11" id="KW-0067">ATP-binding</keyword>
<dbReference type="InterPro" id="IPR035985">
    <property type="entry name" value="Ubiquitin-activating_enz"/>
</dbReference>
<evidence type="ECO:0000259" key="12">
    <source>
        <dbReference type="PROSITE" id="PS50206"/>
    </source>
</evidence>
<comment type="subcellular location">
    <subcellularLocation>
        <location evidence="1">Cytoplasm</location>
        <location evidence="1">Cytosol</location>
    </subcellularLocation>
</comment>
<feature type="active site" description="Cysteine persulfide intermediate; for sulfurtransferase activity" evidence="11">
    <location>
        <position position="369"/>
    </location>
</feature>
<keyword evidence="3 11" id="KW-0808">Transferase</keyword>
<reference evidence="13 14" key="1">
    <citation type="submission" date="2006-10" db="EMBL/GenBank/DDBJ databases">
        <title>The Genome Sequence of Batrachochytrium dendrobatidis JEL423.</title>
        <authorList>
            <consortium name="The Broad Institute Genome Sequencing Platform"/>
            <person name="Birren B."/>
            <person name="Lander E."/>
            <person name="Galagan J."/>
            <person name="Cuomo C."/>
            <person name="Devon K."/>
            <person name="Jaffe D."/>
            <person name="Butler J."/>
            <person name="Alvarez P."/>
            <person name="Gnerre S."/>
            <person name="Grabherr M."/>
            <person name="Kleber M."/>
            <person name="Mauceli E."/>
            <person name="Brockman W."/>
            <person name="Young S."/>
            <person name="LaButti K."/>
            <person name="Sykes S."/>
            <person name="DeCaprio D."/>
            <person name="Crawford M."/>
            <person name="Koehrsen M."/>
            <person name="Engels R."/>
            <person name="Montgomery P."/>
            <person name="Pearson M."/>
            <person name="Howarth C."/>
            <person name="Larson L."/>
            <person name="White J."/>
            <person name="O'Leary S."/>
            <person name="Kodira C."/>
            <person name="Zeng Q."/>
            <person name="Yandava C."/>
            <person name="Alvarado L."/>
            <person name="Longcore J."/>
            <person name="James T."/>
        </authorList>
    </citation>
    <scope>NUCLEOTIDE SEQUENCE [LARGE SCALE GENOMIC DNA]</scope>
    <source>
        <strain evidence="13 14">JEL423</strain>
    </source>
</reference>
<dbReference type="GO" id="GO:0002143">
    <property type="term" value="P:tRNA wobble position uridine thiolation"/>
    <property type="evidence" value="ECO:0007669"/>
    <property type="project" value="InterPro"/>
</dbReference>
<dbReference type="PROSITE" id="PS50206">
    <property type="entry name" value="RHODANESE_3"/>
    <property type="match status" value="1"/>
</dbReference>
<sequence length="411" mass="44395">MADHSPATAKYTTSHGLSNQQIKRYSRQLLLRDIGVQGQEKLCNSSVLIIGAGGIGSPAILYLAAAGVGNLGIVDYDFVEESNLQRQIIHSEASINTSKTDSAATAVRSISSLVQCTTYNTLIDQSNVLEIVSGYDVVVDGSDNVATRYLLNDACVLLGKPLVSGSALRMDGQLTVYNHQGGPCYRCIFPVPPPPETVSNCNDGGVLGVVPGIMGCMQALEVIKLISGIQTSYSQKMLLLDAVSGSFRTVKLRGKSSTCAVCGPNPTITKPIDYVQFCGASPHDKALNLDVACPKDRISVKDYQNVMMAGKPHILLDVREKVQFDICSLPQSHNVSFGQLERQLDSIIKLRHDVVMETKTEDVPIYVVCRLGNDSQLAVQKLKENGVTNVFDIVGGLASWTKEIDPIFPEY</sequence>
<dbReference type="NCBIfam" id="NF004281">
    <property type="entry name" value="PRK05690.1"/>
    <property type="match status" value="1"/>
</dbReference>
<feature type="binding site" evidence="11">
    <location>
        <begin position="82"/>
        <end position="86"/>
    </location>
    <ligand>
        <name>ATP</name>
        <dbReference type="ChEBI" id="CHEBI:30616"/>
    </ligand>
</feature>
<comment type="cofactor">
    <cofactor evidence="11">
        <name>Zn(2+)</name>
        <dbReference type="ChEBI" id="CHEBI:29105"/>
    </cofactor>
    <text evidence="11">Binds 1 zinc ion per subunit.</text>
</comment>
<dbReference type="UniPathway" id="UPA00988"/>
<accession>A0A177WB71</accession>
<keyword evidence="4 11" id="KW-0819">tRNA processing</keyword>
<evidence type="ECO:0000256" key="3">
    <source>
        <dbReference type="ARBA" id="ARBA00022679"/>
    </source>
</evidence>
<dbReference type="Gene3D" id="3.40.50.720">
    <property type="entry name" value="NAD(P)-binding Rossmann-like Domain"/>
    <property type="match status" value="1"/>
</dbReference>
<keyword evidence="2 11" id="KW-0963">Cytoplasm</keyword>
<name>A0A177WB71_BATDL</name>
<dbReference type="Pfam" id="PF00899">
    <property type="entry name" value="ThiF"/>
    <property type="match status" value="1"/>
</dbReference>
<comment type="pathway">
    <text evidence="11">tRNA modification; 5-methoxycarbonylmethyl-2-thiouridine-tRNA biosynthesis.</text>
</comment>
<dbReference type="GO" id="GO:0004792">
    <property type="term" value="F:thiosulfate-cyanide sulfurtransferase activity"/>
    <property type="evidence" value="ECO:0007669"/>
    <property type="project" value="TreeGrafter"/>
</dbReference>
<dbReference type="Pfam" id="PF00581">
    <property type="entry name" value="Rhodanese"/>
    <property type="match status" value="1"/>
</dbReference>
<dbReference type="InterPro" id="IPR028885">
    <property type="entry name" value="MOCS3/Uba4"/>
</dbReference>
<evidence type="ECO:0000313" key="14">
    <source>
        <dbReference type="Proteomes" id="UP000077115"/>
    </source>
</evidence>
<dbReference type="CDD" id="cd00757">
    <property type="entry name" value="ThiF_MoeB_HesA_family"/>
    <property type="match status" value="1"/>
</dbReference>
<dbReference type="HAMAP" id="MF_03049">
    <property type="entry name" value="MOCS3_Uba4"/>
    <property type="match status" value="1"/>
</dbReference>
<dbReference type="InterPro" id="IPR036873">
    <property type="entry name" value="Rhodanese-like_dom_sf"/>
</dbReference>
<dbReference type="GO" id="GO:0006777">
    <property type="term" value="P:Mo-molybdopterin cofactor biosynthetic process"/>
    <property type="evidence" value="ECO:0007669"/>
    <property type="project" value="UniProtKB-KW"/>
</dbReference>
<dbReference type="GO" id="GO:0042292">
    <property type="term" value="F:URM1 activating enzyme activity"/>
    <property type="evidence" value="ECO:0007669"/>
    <property type="project" value="TreeGrafter"/>
</dbReference>
<dbReference type="AlphaFoldDB" id="A0A177WB71"/>
<dbReference type="STRING" id="403673.A0A177WB71"/>
<feature type="domain" description="Rhodanese" evidence="12">
    <location>
        <begin position="309"/>
        <end position="409"/>
    </location>
</feature>
<dbReference type="GO" id="GO:0032447">
    <property type="term" value="P:protein urmylation"/>
    <property type="evidence" value="ECO:0007669"/>
    <property type="project" value="TreeGrafter"/>
</dbReference>
<feature type="binding site" evidence="11">
    <location>
        <position position="187"/>
    </location>
    <ligand>
        <name>Zn(2+)</name>
        <dbReference type="ChEBI" id="CHEBI:29105"/>
    </ligand>
</feature>
<keyword evidence="10 11" id="KW-0511">Multifunctional enzyme</keyword>
<organism evidence="13 14">
    <name type="scientific">Batrachochytrium dendrobatidis (strain JEL423)</name>
    <dbReference type="NCBI Taxonomy" id="403673"/>
    <lineage>
        <taxon>Eukaryota</taxon>
        <taxon>Fungi</taxon>
        <taxon>Fungi incertae sedis</taxon>
        <taxon>Chytridiomycota</taxon>
        <taxon>Chytridiomycota incertae sedis</taxon>
        <taxon>Chytridiomycetes</taxon>
        <taxon>Rhizophydiales</taxon>
        <taxon>Rhizophydiales incertae sedis</taxon>
        <taxon>Batrachochytrium</taxon>
    </lineage>
</organism>
<keyword evidence="5 11" id="KW-0479">Metal-binding</keyword>
<dbReference type="GO" id="GO:0070566">
    <property type="term" value="F:adenylyltransferase activity"/>
    <property type="evidence" value="ECO:0007669"/>
    <property type="project" value="InterPro"/>
</dbReference>
<dbReference type="SUPFAM" id="SSF69572">
    <property type="entry name" value="Activating enzymes of the ubiquitin-like proteins"/>
    <property type="match status" value="1"/>
</dbReference>
<evidence type="ECO:0000256" key="2">
    <source>
        <dbReference type="ARBA" id="ARBA00022490"/>
    </source>
</evidence>
<dbReference type="InterPro" id="IPR001763">
    <property type="entry name" value="Rhodanese-like_dom"/>
</dbReference>
<dbReference type="GO" id="GO:0005524">
    <property type="term" value="F:ATP binding"/>
    <property type="evidence" value="ECO:0007669"/>
    <property type="project" value="UniProtKB-KW"/>
</dbReference>
<dbReference type="InterPro" id="IPR000594">
    <property type="entry name" value="ThiF_NAD_FAD-bd"/>
</dbReference>
<dbReference type="EMBL" id="DS022300">
    <property type="protein sequence ID" value="OAJ37357.1"/>
    <property type="molecule type" value="Genomic_DNA"/>
</dbReference>
<dbReference type="Gene3D" id="3.40.250.10">
    <property type="entry name" value="Rhodanese-like domain"/>
    <property type="match status" value="1"/>
</dbReference>
<reference evidence="13 14" key="2">
    <citation type="submission" date="2016-05" db="EMBL/GenBank/DDBJ databases">
        <title>Lineage-specific infection strategies underlie the spectrum of fungal disease in amphibians.</title>
        <authorList>
            <person name="Cuomo C.A."/>
            <person name="Farrer R.A."/>
            <person name="James T."/>
            <person name="Longcore J."/>
            <person name="Birren B."/>
        </authorList>
    </citation>
    <scope>NUCLEOTIDE SEQUENCE [LARGE SCALE GENOMIC DNA]</scope>
    <source>
        <strain evidence="13 14">JEL423</strain>
    </source>
</reference>
<evidence type="ECO:0000256" key="8">
    <source>
        <dbReference type="ARBA" id="ARBA00022840"/>
    </source>
</evidence>
<gene>
    <name evidence="11" type="primary">UBA4</name>
    <name evidence="13" type="ORF">BDEG_21388</name>
</gene>
<feature type="binding site" evidence="11">
    <location>
        <begin position="143"/>
        <end position="144"/>
    </location>
    <ligand>
        <name>ATP</name>
        <dbReference type="ChEBI" id="CHEBI:30616"/>
    </ligand>
</feature>
<feature type="binding site" evidence="11">
    <location>
        <position position="99"/>
    </location>
    <ligand>
        <name>ATP</name>
        <dbReference type="ChEBI" id="CHEBI:30616"/>
    </ligand>
</feature>
<comment type="similarity">
    <text evidence="11">In the N-terminal section; belongs to the HesA/MoeB/ThiF family. UBA4 subfamily.</text>
</comment>
<feature type="binding site" evidence="11">
    <location>
        <position position="184"/>
    </location>
    <ligand>
        <name>Zn(2+)</name>
        <dbReference type="ChEBI" id="CHEBI:29105"/>
    </ligand>
</feature>
<proteinExistence type="inferred from homology"/>